<dbReference type="PANTHER" id="PTHR11807">
    <property type="entry name" value="ATPASES OF THE PP SUPERFAMILY-RELATED"/>
    <property type="match status" value="1"/>
</dbReference>
<proteinExistence type="predicted"/>
<feature type="compositionally biased region" description="Acidic residues" evidence="2">
    <location>
        <begin position="650"/>
        <end position="664"/>
    </location>
</feature>
<feature type="compositionally biased region" description="Basic and acidic residues" evidence="2">
    <location>
        <begin position="497"/>
        <end position="515"/>
    </location>
</feature>
<evidence type="ECO:0000256" key="1">
    <source>
        <dbReference type="ARBA" id="ARBA00022679"/>
    </source>
</evidence>
<dbReference type="GO" id="GO:0000049">
    <property type="term" value="F:tRNA binding"/>
    <property type="evidence" value="ECO:0007669"/>
    <property type="project" value="TreeGrafter"/>
</dbReference>
<organism evidence="4 5">
    <name type="scientific">Kluyveromyces dobzhanskii CBS 2104</name>
    <dbReference type="NCBI Taxonomy" id="1427455"/>
    <lineage>
        <taxon>Eukaryota</taxon>
        <taxon>Fungi</taxon>
        <taxon>Dikarya</taxon>
        <taxon>Ascomycota</taxon>
        <taxon>Saccharomycotina</taxon>
        <taxon>Saccharomycetes</taxon>
        <taxon>Saccharomycetales</taxon>
        <taxon>Saccharomycetaceae</taxon>
        <taxon>Kluyveromyces</taxon>
    </lineage>
</organism>
<keyword evidence="5" id="KW-1185">Reference proteome</keyword>
<feature type="compositionally biased region" description="Basic and acidic residues" evidence="2">
    <location>
        <begin position="576"/>
        <end position="586"/>
    </location>
</feature>
<dbReference type="Pfam" id="PF01171">
    <property type="entry name" value="ATP_bind_3"/>
    <property type="match status" value="1"/>
</dbReference>
<name>A0A0A8L1G4_9SACH</name>
<comment type="caution">
    <text evidence="4">The sequence shown here is derived from an EMBL/GenBank/DDBJ whole genome shotgun (WGS) entry which is preliminary data.</text>
</comment>
<feature type="compositionally biased region" description="Polar residues" evidence="2">
    <location>
        <begin position="1017"/>
        <end position="1062"/>
    </location>
</feature>
<feature type="compositionally biased region" description="Acidic residues" evidence="2">
    <location>
        <begin position="587"/>
        <end position="605"/>
    </location>
</feature>
<dbReference type="GO" id="GO:0002144">
    <property type="term" value="C:cytosolic tRNA wobble base thiouridylase complex"/>
    <property type="evidence" value="ECO:0007669"/>
    <property type="project" value="TreeGrafter"/>
</dbReference>
<dbReference type="GO" id="GO:0016740">
    <property type="term" value="F:transferase activity"/>
    <property type="evidence" value="ECO:0007669"/>
    <property type="project" value="UniProtKB-KW"/>
</dbReference>
<sequence>MKRPKNLQRERIAVGASGGKDSTVLAYVLKLLNDRHDYGVQIVLLSIDEGIVGYRDDSLATVKRNQIQYDLPLEIVSYRELYNWTMDEIVACAGIRNSCTYCGVFRRQALDRGAAKLGIKHVVTGHNADDMAETVLMNILRGDVARLEKSTSIITQSSGSPIKRSKPFKYSYQKEIVLYAHYKKLDYFSTECSYAPEAFRGTARELMKNLEAIRPSCIIDIIHSGESLKLKPKKSEKGSASKSHGSTARWLSVATERIRGCPNKPANESPESRRNSQGSFGAEISLLSTYPPQYTLKQSSSFEPLHKLTSNKIFTSKLFKKNSNVKSHSSNSSPLLNRSDPETFAPLISNTDVIPAIKGTRRHEWGDNDDASESVIILNRTSMSSMSDTNQDTPDTELIRIHPNSRQGSVLSSQNSIERNPRLSLDESEEYEDSEVPKNLTTSRSQSLKKKRNRLARIHSHDDILNMRSQSSFGSELLGNNFSPIPEKCQTASPSTKYEKSPKSEHHLFDKSHRSELRKISEASFNVGDESNFYESSEGLHENEPDEEKPFVGNQSKSLAANGHTITFDTDSGTPSKKERSIRITESDESEDMGENEDDEEDESDSSSKFSFENGKDLAGRTASLKYYSTETTVPQFYVNDIYENDNFDDEMNYFDSDEDEDENMDHLRGGDKNGLSGFAGMCTLSDDELEQENYGSQKDASSVTNRDSEKDIGQGMKQSSTRFQETLEDKKLEKAYHYQPKSYSDIYDLSDEEELPVEKPKSSNEHKSNKPAEQSKITNYADIYVLSEDEVSIGSSDDADDADSKFTEFCSNFEIQNEKPTKNNPGSPAPETHLNSPSRLLDASHSNQSPSAFKTPERKILTSPLRQSVKYHGVSSLLDNDIQGTMRNLYYIDEAGEDKFLENSLDSEEYYLDEINGIPEDFDFSDDEGTSMRSLSPLSYANKMKLGAFRKTHSFSDRPLGVLKESSPVNYKLKLKNKKVTFFDHNSVQRSYSEPYASSLATSYHYQEDAGDNDILENNSLGTPVTPSNSFTKPSPSFTQNSSLSPIQESTTSSDASPKLS</sequence>
<dbReference type="SUPFAM" id="SSF52402">
    <property type="entry name" value="Adenine nucleotide alpha hydrolases-like"/>
    <property type="match status" value="1"/>
</dbReference>
<evidence type="ECO:0000313" key="5">
    <source>
        <dbReference type="Proteomes" id="UP000031516"/>
    </source>
</evidence>
<dbReference type="OrthoDB" id="198857at2759"/>
<dbReference type="GO" id="GO:0005739">
    <property type="term" value="C:mitochondrion"/>
    <property type="evidence" value="ECO:0007669"/>
    <property type="project" value="TreeGrafter"/>
</dbReference>
<evidence type="ECO:0000313" key="4">
    <source>
        <dbReference type="EMBL" id="CDO92049.1"/>
    </source>
</evidence>
<feature type="compositionally biased region" description="Polar residues" evidence="2">
    <location>
        <begin position="694"/>
        <end position="706"/>
    </location>
</feature>
<accession>A0A0A8L1G4</accession>
<feature type="region of interest" description="Disordered" evidence="2">
    <location>
        <begin position="403"/>
        <end position="455"/>
    </location>
</feature>
<reference evidence="4 5" key="1">
    <citation type="submission" date="2014-03" db="EMBL/GenBank/DDBJ databases">
        <title>The genome of Kluyveromyces dobzhanskii.</title>
        <authorList>
            <person name="Nystedt B."/>
            <person name="Astrom S."/>
        </authorList>
    </citation>
    <scope>NUCLEOTIDE SEQUENCE [LARGE SCALE GENOMIC DNA]</scope>
    <source>
        <strain evidence="4 5">CBS 2104</strain>
    </source>
</reference>
<protein>
    <submittedName>
        <fullName evidence="4">WGS project CCBQ000000000 data, contig 00105</fullName>
    </submittedName>
</protein>
<gene>
    <name evidence="4" type="ORF">KLDO_g378</name>
</gene>
<feature type="compositionally biased region" description="Polar residues" evidence="2">
    <location>
        <begin position="404"/>
        <end position="418"/>
    </location>
</feature>
<dbReference type="CDD" id="cd01713">
    <property type="entry name" value="CTU1-like"/>
    <property type="match status" value="1"/>
</dbReference>
<feature type="compositionally biased region" description="Polar residues" evidence="2">
    <location>
        <begin position="834"/>
        <end position="853"/>
    </location>
</feature>
<feature type="region of interest" description="Disordered" evidence="2">
    <location>
        <begin position="1013"/>
        <end position="1062"/>
    </location>
</feature>
<feature type="domain" description="tRNA(Ile)-lysidine/2-thiocytidine synthase N-terminal" evidence="3">
    <location>
        <begin position="12"/>
        <end position="197"/>
    </location>
</feature>
<feature type="region of interest" description="Disordered" evidence="2">
    <location>
        <begin position="742"/>
        <end position="776"/>
    </location>
</feature>
<dbReference type="InterPro" id="IPR011063">
    <property type="entry name" value="TilS/TtcA_N"/>
</dbReference>
<feature type="region of interest" description="Disordered" evidence="2">
    <location>
        <begin position="484"/>
        <end position="515"/>
    </location>
</feature>
<feature type="region of interest" description="Disordered" evidence="2">
    <location>
        <begin position="814"/>
        <end position="860"/>
    </location>
</feature>
<dbReference type="PANTHER" id="PTHR11807:SF12">
    <property type="entry name" value="CYTOPLASMIC TRNA 2-THIOLATION PROTEIN 1"/>
    <property type="match status" value="1"/>
</dbReference>
<feature type="region of interest" description="Disordered" evidence="2">
    <location>
        <begin position="650"/>
        <end position="726"/>
    </location>
</feature>
<feature type="compositionally biased region" description="Basic and acidic residues" evidence="2">
    <location>
        <begin position="757"/>
        <end position="771"/>
    </location>
</feature>
<evidence type="ECO:0000256" key="2">
    <source>
        <dbReference type="SAM" id="MobiDB-lite"/>
    </source>
</evidence>
<dbReference type="Gene3D" id="3.40.50.620">
    <property type="entry name" value="HUPs"/>
    <property type="match status" value="1"/>
</dbReference>
<dbReference type="AlphaFoldDB" id="A0A0A8L1G4"/>
<dbReference type="GO" id="GO:0002143">
    <property type="term" value="P:tRNA wobble position uridine thiolation"/>
    <property type="evidence" value="ECO:0007669"/>
    <property type="project" value="TreeGrafter"/>
</dbReference>
<dbReference type="Proteomes" id="UP000031516">
    <property type="component" value="Unassembled WGS sequence"/>
</dbReference>
<dbReference type="EMBL" id="CCBQ010000011">
    <property type="protein sequence ID" value="CDO92049.1"/>
    <property type="molecule type" value="Genomic_DNA"/>
</dbReference>
<dbReference type="InterPro" id="IPR056369">
    <property type="entry name" value="CTU1-like_ATP-bd"/>
</dbReference>
<dbReference type="InterPro" id="IPR014729">
    <property type="entry name" value="Rossmann-like_a/b/a_fold"/>
</dbReference>
<keyword evidence="1" id="KW-0808">Transferase</keyword>
<evidence type="ECO:0000259" key="3">
    <source>
        <dbReference type="Pfam" id="PF01171"/>
    </source>
</evidence>
<feature type="compositionally biased region" description="Polar residues" evidence="2">
    <location>
        <begin position="553"/>
        <end position="575"/>
    </location>
</feature>
<feature type="region of interest" description="Disordered" evidence="2">
    <location>
        <begin position="259"/>
        <end position="278"/>
    </location>
</feature>
<feature type="region of interest" description="Disordered" evidence="2">
    <location>
        <begin position="529"/>
        <end position="615"/>
    </location>
</feature>